<reference evidence="2 3" key="1">
    <citation type="submission" date="2024-05" db="EMBL/GenBank/DDBJ databases">
        <title>De novo assembly of an allotetraploid wild potato.</title>
        <authorList>
            <person name="Hosaka A.J."/>
        </authorList>
    </citation>
    <scope>NUCLEOTIDE SEQUENCE [LARGE SCALE GENOMIC DNA]</scope>
    <source>
        <tissue evidence="2">Young leaves</tissue>
    </source>
</reference>
<dbReference type="InterPro" id="IPR050796">
    <property type="entry name" value="SCF_F-box_component"/>
</dbReference>
<dbReference type="Gene3D" id="1.20.1280.50">
    <property type="match status" value="1"/>
</dbReference>
<gene>
    <name evidence="2" type="ORF">AABB24_025322</name>
</gene>
<accession>A0ABD2SSG1</accession>
<dbReference type="Pfam" id="PF00646">
    <property type="entry name" value="F-box"/>
    <property type="match status" value="1"/>
</dbReference>
<comment type="caution">
    <text evidence="2">The sequence shown here is derived from an EMBL/GenBank/DDBJ whole genome shotgun (WGS) entry which is preliminary data.</text>
</comment>
<dbReference type="CDD" id="cd22157">
    <property type="entry name" value="F-box_AtFBW1-like"/>
    <property type="match status" value="1"/>
</dbReference>
<organism evidence="2 3">
    <name type="scientific">Solanum stoloniferum</name>
    <dbReference type="NCBI Taxonomy" id="62892"/>
    <lineage>
        <taxon>Eukaryota</taxon>
        <taxon>Viridiplantae</taxon>
        <taxon>Streptophyta</taxon>
        <taxon>Embryophyta</taxon>
        <taxon>Tracheophyta</taxon>
        <taxon>Spermatophyta</taxon>
        <taxon>Magnoliopsida</taxon>
        <taxon>eudicotyledons</taxon>
        <taxon>Gunneridae</taxon>
        <taxon>Pentapetalae</taxon>
        <taxon>asterids</taxon>
        <taxon>lamiids</taxon>
        <taxon>Solanales</taxon>
        <taxon>Solanaceae</taxon>
        <taxon>Solanoideae</taxon>
        <taxon>Solaneae</taxon>
        <taxon>Solanum</taxon>
    </lineage>
</organism>
<dbReference type="SUPFAM" id="SSF81383">
    <property type="entry name" value="F-box domain"/>
    <property type="match status" value="1"/>
</dbReference>
<dbReference type="InterPro" id="IPR006527">
    <property type="entry name" value="F-box-assoc_dom_typ1"/>
</dbReference>
<evidence type="ECO:0000313" key="3">
    <source>
        <dbReference type="Proteomes" id="UP001627284"/>
    </source>
</evidence>
<dbReference type="Proteomes" id="UP001627284">
    <property type="component" value="Unassembled WGS sequence"/>
</dbReference>
<evidence type="ECO:0000259" key="1">
    <source>
        <dbReference type="SMART" id="SM00256"/>
    </source>
</evidence>
<keyword evidence="3" id="KW-1185">Reference proteome</keyword>
<sequence>METPMHIQEEIIMDMLSRLPVKSLFRFKCVSNSWKALIYEPSFKKQHLNHAKNDKLLVLRIAKDSNSFFYCSSLLTTTPPHQIVRDVQELVCDPQCVPGYYHIYNYNIYGSCNGLFLIGIKQKCFLESFYKRINILPSHWDKFFHGYIHGMGYDPTSDDYKVVHIPEENEEAPTEILSLKSDSWRKIYGGDCSLQSGNMECLTLLRGSFHWLTYSVDSMFSLISFNISNEVFGGLLLSKEMPLLCDTIEQGVTVLGGMLSVNFLYEEDTTIFDLWVMKEYGMEESWTKLFTMRDSRDAYVVLPVVPKYIADGELLFRSDRRIVLKTFKEPDKRSNLVGLLTTDEDTDTTRDGFVYTETLISLKDCVIALN</sequence>
<dbReference type="SMART" id="SM00256">
    <property type="entry name" value="FBOX"/>
    <property type="match status" value="1"/>
</dbReference>
<name>A0ABD2SSG1_9SOLN</name>
<dbReference type="EMBL" id="JBJKTR010000014">
    <property type="protein sequence ID" value="KAL3346821.1"/>
    <property type="molecule type" value="Genomic_DNA"/>
</dbReference>
<dbReference type="PANTHER" id="PTHR31672">
    <property type="entry name" value="BNACNNG10540D PROTEIN"/>
    <property type="match status" value="1"/>
</dbReference>
<dbReference type="InterPro" id="IPR001810">
    <property type="entry name" value="F-box_dom"/>
</dbReference>
<dbReference type="PANTHER" id="PTHR31672:SF13">
    <property type="entry name" value="F-BOX PROTEIN CPR30-LIKE"/>
    <property type="match status" value="1"/>
</dbReference>
<dbReference type="EMBL" id="JBJKTR010000014">
    <property type="protein sequence ID" value="KAL3346820.1"/>
    <property type="molecule type" value="Genomic_DNA"/>
</dbReference>
<dbReference type="InterPro" id="IPR036047">
    <property type="entry name" value="F-box-like_dom_sf"/>
</dbReference>
<evidence type="ECO:0000313" key="2">
    <source>
        <dbReference type="EMBL" id="KAL3346821.1"/>
    </source>
</evidence>
<proteinExistence type="predicted"/>
<protein>
    <recommendedName>
        <fullName evidence="1">F-box domain-containing protein</fullName>
    </recommendedName>
</protein>
<feature type="domain" description="F-box" evidence="1">
    <location>
        <begin position="7"/>
        <end position="47"/>
    </location>
</feature>
<dbReference type="AlphaFoldDB" id="A0ABD2SSG1"/>
<dbReference type="Pfam" id="PF07734">
    <property type="entry name" value="FBA_1"/>
    <property type="match status" value="1"/>
</dbReference>
<dbReference type="InterPro" id="IPR017451">
    <property type="entry name" value="F-box-assoc_interact_dom"/>
</dbReference>
<dbReference type="NCBIfam" id="TIGR01640">
    <property type="entry name" value="F_box_assoc_1"/>
    <property type="match status" value="1"/>
</dbReference>